<gene>
    <name evidence="4" type="ORF">GRI99_17675</name>
</gene>
<keyword evidence="2" id="KW-0233">DNA recombination</keyword>
<dbReference type="PANTHER" id="PTHR30461:SF2">
    <property type="entry name" value="SERINE RECOMBINASE PINE-RELATED"/>
    <property type="match status" value="1"/>
</dbReference>
<keyword evidence="5" id="KW-1185">Reference proteome</keyword>
<proteinExistence type="predicted"/>
<dbReference type="InterPro" id="IPR025827">
    <property type="entry name" value="Zn_ribbon_recom_dom"/>
</dbReference>
<dbReference type="GO" id="GO:0003677">
    <property type="term" value="F:DNA binding"/>
    <property type="evidence" value="ECO:0007669"/>
    <property type="project" value="UniProtKB-KW"/>
</dbReference>
<dbReference type="PANTHER" id="PTHR30461">
    <property type="entry name" value="DNA-INVERTASE FROM LAMBDOID PROPHAGE"/>
    <property type="match status" value="1"/>
</dbReference>
<dbReference type="OrthoDB" id="7277848at2"/>
<evidence type="ECO:0000256" key="2">
    <source>
        <dbReference type="ARBA" id="ARBA00023172"/>
    </source>
</evidence>
<dbReference type="InterPro" id="IPR050639">
    <property type="entry name" value="SSR_resolvase"/>
</dbReference>
<dbReference type="Pfam" id="PF13408">
    <property type="entry name" value="Zn_ribbon_recom"/>
    <property type="match status" value="1"/>
</dbReference>
<evidence type="ECO:0000256" key="1">
    <source>
        <dbReference type="ARBA" id="ARBA00023125"/>
    </source>
</evidence>
<dbReference type="Proteomes" id="UP000466966">
    <property type="component" value="Unassembled WGS sequence"/>
</dbReference>
<reference evidence="4 5" key="1">
    <citation type="submission" date="2019-12" db="EMBL/GenBank/DDBJ databases">
        <title>Genomic-based taxomic classification of the family Erythrobacteraceae.</title>
        <authorList>
            <person name="Xu L."/>
        </authorList>
    </citation>
    <scope>NUCLEOTIDE SEQUENCE [LARGE SCALE GENOMIC DNA]</scope>
    <source>
        <strain evidence="4 5">M0322</strain>
    </source>
</reference>
<comment type="caution">
    <text evidence="4">The sequence shown here is derived from an EMBL/GenBank/DDBJ whole genome shotgun (WGS) entry which is preliminary data.</text>
</comment>
<dbReference type="GO" id="GO:0000150">
    <property type="term" value="F:DNA strand exchange activity"/>
    <property type="evidence" value="ECO:0007669"/>
    <property type="project" value="TreeGrafter"/>
</dbReference>
<feature type="domain" description="Recombinase zinc beta ribbon" evidence="3">
    <location>
        <begin position="40"/>
        <end position="93"/>
    </location>
</feature>
<dbReference type="InterPro" id="IPR038109">
    <property type="entry name" value="DNA_bind_recomb_sf"/>
</dbReference>
<protein>
    <recommendedName>
        <fullName evidence="3">Recombinase zinc beta ribbon domain-containing protein</fullName>
    </recommendedName>
</protein>
<organism evidence="4 5">
    <name type="scientific">Alteraurantiacibacter buctensis</name>
    <dbReference type="NCBI Taxonomy" id="1503981"/>
    <lineage>
        <taxon>Bacteria</taxon>
        <taxon>Pseudomonadati</taxon>
        <taxon>Pseudomonadota</taxon>
        <taxon>Alphaproteobacteria</taxon>
        <taxon>Sphingomonadales</taxon>
        <taxon>Erythrobacteraceae</taxon>
        <taxon>Alteraurantiacibacter</taxon>
    </lineage>
</organism>
<sequence length="282" mass="30896">MVHDVPELRIVDEALWDQVASKLEQLGGGRPDQARRPKRLLSGLLKCGHCGGNYTVIAKDYWGCSNRRQTGTCQNHALIRDGEAQERIWTAVRNELLHPDVIAAYVEEVRKAAAEWRRSQISRRADEDRRLNAIKDEQAKLVEAIVAGVDPSLLKQRSLDLRAECDAIEAARIDIDQLEHLLSHPALSESYRRRCEDLSALAATGANDIARARPLISSLVDRIDVTPHGDGTKGADLIVHGQLAALLSIPQNANGPATDEGGEASSLKLVAGVGFEPTTFRL</sequence>
<keyword evidence="1" id="KW-0238">DNA-binding</keyword>
<dbReference type="EMBL" id="WTYV01000010">
    <property type="protein sequence ID" value="MXO73456.1"/>
    <property type="molecule type" value="Genomic_DNA"/>
</dbReference>
<dbReference type="AlphaFoldDB" id="A0A844Z2L2"/>
<evidence type="ECO:0000313" key="4">
    <source>
        <dbReference type="EMBL" id="MXO73456.1"/>
    </source>
</evidence>
<dbReference type="Gene3D" id="3.90.1750.20">
    <property type="entry name" value="Putative Large Serine Recombinase, Chain B, Domain 2"/>
    <property type="match status" value="1"/>
</dbReference>
<accession>A0A844Z2L2</accession>
<evidence type="ECO:0000313" key="5">
    <source>
        <dbReference type="Proteomes" id="UP000466966"/>
    </source>
</evidence>
<evidence type="ECO:0000259" key="3">
    <source>
        <dbReference type="Pfam" id="PF13408"/>
    </source>
</evidence>
<name>A0A844Z2L2_9SPHN</name>